<proteinExistence type="predicted"/>
<dbReference type="EMBL" id="BTGU01000910">
    <property type="protein sequence ID" value="GMN69700.1"/>
    <property type="molecule type" value="Genomic_DNA"/>
</dbReference>
<keyword evidence="2" id="KW-1185">Reference proteome</keyword>
<organism evidence="1 2">
    <name type="scientific">Ficus carica</name>
    <name type="common">Common fig</name>
    <dbReference type="NCBI Taxonomy" id="3494"/>
    <lineage>
        <taxon>Eukaryota</taxon>
        <taxon>Viridiplantae</taxon>
        <taxon>Streptophyta</taxon>
        <taxon>Embryophyta</taxon>
        <taxon>Tracheophyta</taxon>
        <taxon>Spermatophyta</taxon>
        <taxon>Magnoliopsida</taxon>
        <taxon>eudicotyledons</taxon>
        <taxon>Gunneridae</taxon>
        <taxon>Pentapetalae</taxon>
        <taxon>rosids</taxon>
        <taxon>fabids</taxon>
        <taxon>Rosales</taxon>
        <taxon>Moraceae</taxon>
        <taxon>Ficeae</taxon>
        <taxon>Ficus</taxon>
    </lineage>
</organism>
<reference evidence="1" key="1">
    <citation type="submission" date="2023-07" db="EMBL/GenBank/DDBJ databases">
        <title>draft genome sequence of fig (Ficus carica).</title>
        <authorList>
            <person name="Takahashi T."/>
            <person name="Nishimura K."/>
        </authorList>
    </citation>
    <scope>NUCLEOTIDE SEQUENCE</scope>
</reference>
<gene>
    <name evidence="1" type="ORF">TIFTF001_038747</name>
</gene>
<name>A0AA88EB28_FICCA</name>
<evidence type="ECO:0000313" key="2">
    <source>
        <dbReference type="Proteomes" id="UP001187192"/>
    </source>
</evidence>
<accession>A0AA88EB28</accession>
<protein>
    <submittedName>
        <fullName evidence="1">Uncharacterized protein</fullName>
    </submittedName>
</protein>
<evidence type="ECO:0000313" key="1">
    <source>
        <dbReference type="EMBL" id="GMN69700.1"/>
    </source>
</evidence>
<dbReference type="Proteomes" id="UP001187192">
    <property type="component" value="Unassembled WGS sequence"/>
</dbReference>
<comment type="caution">
    <text evidence="1">The sequence shown here is derived from an EMBL/GenBank/DDBJ whole genome shotgun (WGS) entry which is preliminary data.</text>
</comment>
<sequence length="75" mass="8355">MMSWTTTENVKFDDVVTAFTTVGESELKGFVLMPTEEELKNPWVALLFLKNPTVLPQLPPSKSSVPRPSTNTNSE</sequence>
<dbReference type="AlphaFoldDB" id="A0AA88EB28"/>